<feature type="compositionally biased region" description="Basic and acidic residues" evidence="1">
    <location>
        <begin position="303"/>
        <end position="316"/>
    </location>
</feature>
<feature type="region of interest" description="Disordered" evidence="1">
    <location>
        <begin position="1"/>
        <end position="87"/>
    </location>
</feature>
<sequence>MYSPCPRPILKRHDPSSSPPNHTSHINNTAANTLSNSHYSHYPSPRSYAQNHHNYAPHNGIPNHTTPPMPIIPNSTSNSRASASRSCTVRFPPSPALTSTFACHSSTVYDRSPIVVAPNTCALPERGCPGRTYALGGEEAEEEADEYDNCVSTSPKKEKRKTKTARDRDFHPRALAFAQAAAATSSSPPSSPSFGPSGGSSSSSFALPPAAMTPTSSYTSVSLSATYYNYDHAPMPALVHDLSSESDESDGISGLPAQITGYMSALSLSMSVSPTKSLQIALECTEERDGRKEKAHRRHRSRERASRHERSSDPDRIPGLASAVPSSPIISFASPAPSASPFSSSSSPPSFVSASPPSYCSSNASPRKKGVRRSYPAATGSLGLGCGGFGAQEEGCLGGF</sequence>
<feature type="compositionally biased region" description="Low complexity" evidence="1">
    <location>
        <begin position="174"/>
        <end position="204"/>
    </location>
</feature>
<evidence type="ECO:0000256" key="1">
    <source>
        <dbReference type="SAM" id="MobiDB-lite"/>
    </source>
</evidence>
<reference evidence="2 3" key="1">
    <citation type="journal article" date="2020" name="ISME J.">
        <title>Uncovering the hidden diversity of litter-decomposition mechanisms in mushroom-forming fungi.</title>
        <authorList>
            <person name="Floudas D."/>
            <person name="Bentzer J."/>
            <person name="Ahren D."/>
            <person name="Johansson T."/>
            <person name="Persson P."/>
            <person name="Tunlid A."/>
        </authorList>
    </citation>
    <scope>NUCLEOTIDE SEQUENCE [LARGE SCALE GENOMIC DNA]</scope>
    <source>
        <strain evidence="2 3">CBS 101986</strain>
    </source>
</reference>
<feature type="region of interest" description="Disordered" evidence="1">
    <location>
        <begin position="283"/>
        <end position="321"/>
    </location>
</feature>
<feature type="compositionally biased region" description="Low complexity" evidence="1">
    <location>
        <begin position="74"/>
        <end position="87"/>
    </location>
</feature>
<dbReference type="EMBL" id="JAACJJ010000044">
    <property type="protein sequence ID" value="KAF5314310.1"/>
    <property type="molecule type" value="Genomic_DNA"/>
</dbReference>
<evidence type="ECO:0000313" key="2">
    <source>
        <dbReference type="EMBL" id="KAF5314310.1"/>
    </source>
</evidence>
<accession>A0A8H5B0E8</accession>
<feature type="region of interest" description="Disordered" evidence="1">
    <location>
        <begin position="335"/>
        <end position="384"/>
    </location>
</feature>
<gene>
    <name evidence="2" type="ORF">D9619_011756</name>
</gene>
<name>A0A8H5B0E8_9AGAR</name>
<feature type="compositionally biased region" description="Low complexity" evidence="1">
    <location>
        <begin position="335"/>
        <end position="358"/>
    </location>
</feature>
<evidence type="ECO:0000313" key="3">
    <source>
        <dbReference type="Proteomes" id="UP000567179"/>
    </source>
</evidence>
<keyword evidence="3" id="KW-1185">Reference proteome</keyword>
<organism evidence="2 3">
    <name type="scientific">Psilocybe cf. subviscida</name>
    <dbReference type="NCBI Taxonomy" id="2480587"/>
    <lineage>
        <taxon>Eukaryota</taxon>
        <taxon>Fungi</taxon>
        <taxon>Dikarya</taxon>
        <taxon>Basidiomycota</taxon>
        <taxon>Agaricomycotina</taxon>
        <taxon>Agaricomycetes</taxon>
        <taxon>Agaricomycetidae</taxon>
        <taxon>Agaricales</taxon>
        <taxon>Agaricineae</taxon>
        <taxon>Strophariaceae</taxon>
        <taxon>Psilocybe</taxon>
    </lineage>
</organism>
<dbReference type="OrthoDB" id="3187054at2759"/>
<proteinExistence type="predicted"/>
<feature type="compositionally biased region" description="Polar residues" evidence="1">
    <location>
        <begin position="19"/>
        <end position="34"/>
    </location>
</feature>
<feature type="compositionally biased region" description="Basic residues" evidence="1">
    <location>
        <begin position="293"/>
        <end position="302"/>
    </location>
</feature>
<dbReference type="Proteomes" id="UP000567179">
    <property type="component" value="Unassembled WGS sequence"/>
</dbReference>
<feature type="region of interest" description="Disordered" evidence="1">
    <location>
        <begin position="138"/>
        <end position="204"/>
    </location>
</feature>
<protein>
    <submittedName>
        <fullName evidence="2">Uncharacterized protein</fullName>
    </submittedName>
</protein>
<dbReference type="AlphaFoldDB" id="A0A8H5B0E8"/>
<feature type="compositionally biased region" description="Low complexity" evidence="1">
    <location>
        <begin position="35"/>
        <end position="48"/>
    </location>
</feature>
<feature type="compositionally biased region" description="Acidic residues" evidence="1">
    <location>
        <begin position="138"/>
        <end position="148"/>
    </location>
</feature>
<comment type="caution">
    <text evidence="2">The sequence shown here is derived from an EMBL/GenBank/DDBJ whole genome shotgun (WGS) entry which is preliminary data.</text>
</comment>